<protein>
    <submittedName>
        <fullName evidence="2">Uncharacterized protein</fullName>
    </submittedName>
</protein>
<comment type="caution">
    <text evidence="2">The sequence shown here is derived from an EMBL/GenBank/DDBJ whole genome shotgun (WGS) entry which is preliminary data.</text>
</comment>
<evidence type="ECO:0000313" key="3">
    <source>
        <dbReference type="Proteomes" id="UP000435112"/>
    </source>
</evidence>
<dbReference type="OrthoDB" id="113997at2759"/>
<gene>
    <name evidence="2" type="ORF">PR002_g20766</name>
</gene>
<name>A0A6A3JE20_9STRA</name>
<dbReference type="Proteomes" id="UP000435112">
    <property type="component" value="Unassembled WGS sequence"/>
</dbReference>
<evidence type="ECO:0000256" key="1">
    <source>
        <dbReference type="SAM" id="MobiDB-lite"/>
    </source>
</evidence>
<evidence type="ECO:0000313" key="2">
    <source>
        <dbReference type="EMBL" id="KAE8991718.1"/>
    </source>
</evidence>
<organism evidence="2 3">
    <name type="scientific">Phytophthora rubi</name>
    <dbReference type="NCBI Taxonomy" id="129364"/>
    <lineage>
        <taxon>Eukaryota</taxon>
        <taxon>Sar</taxon>
        <taxon>Stramenopiles</taxon>
        <taxon>Oomycota</taxon>
        <taxon>Peronosporomycetes</taxon>
        <taxon>Peronosporales</taxon>
        <taxon>Peronosporaceae</taxon>
        <taxon>Phytophthora</taxon>
    </lineage>
</organism>
<dbReference type="EMBL" id="QXFU01002018">
    <property type="protein sequence ID" value="KAE8991718.1"/>
    <property type="molecule type" value="Genomic_DNA"/>
</dbReference>
<sequence length="170" mass="18419">MDLLDAIRQDVLKQKHEEAVNFFSKVYDFRQFIIATSPAADVSVTVKMCCLSSERLRANNGTRVTVIDASQHGVFDSTQEALHDLTAGKRKTYIAQITGIDGIGFNADTPTAVTMRKHADGVGSRGVHGLHSPGDEQSQSDLKLLQVAQLGKLKKRAHEGAALSDDSAEI</sequence>
<accession>A0A6A3JE20</accession>
<reference evidence="2 3" key="1">
    <citation type="submission" date="2018-09" db="EMBL/GenBank/DDBJ databases">
        <title>Genomic investigation of the strawberry pathogen Phytophthora fragariae indicates pathogenicity is determined by transcriptional variation in three key races.</title>
        <authorList>
            <person name="Adams T.M."/>
            <person name="Armitage A.D."/>
            <person name="Sobczyk M.K."/>
            <person name="Bates H.J."/>
            <person name="Dunwell J.M."/>
            <person name="Nellist C.F."/>
            <person name="Harrison R.J."/>
        </authorList>
    </citation>
    <scope>NUCLEOTIDE SEQUENCE [LARGE SCALE GENOMIC DNA]</scope>
    <source>
        <strain evidence="2 3">SCRP324</strain>
    </source>
</reference>
<proteinExistence type="predicted"/>
<feature type="region of interest" description="Disordered" evidence="1">
    <location>
        <begin position="120"/>
        <end position="140"/>
    </location>
</feature>
<dbReference type="AlphaFoldDB" id="A0A6A3JE20"/>